<dbReference type="RefSeq" id="WP_144432067.1">
    <property type="nucleotide sequence ID" value="NZ_CXWD01000004.1"/>
</dbReference>
<evidence type="ECO:0008006" key="4">
    <source>
        <dbReference type="Google" id="ProtNLM"/>
    </source>
</evidence>
<gene>
    <name evidence="2" type="ORF">LAX5112_01367</name>
</gene>
<dbReference type="AlphaFoldDB" id="A0A0M6ZYL7"/>
<evidence type="ECO:0000313" key="2">
    <source>
        <dbReference type="EMBL" id="CTQ67391.1"/>
    </source>
</evidence>
<proteinExistence type="predicted"/>
<name>A0A0M6ZYL7_9HYPH</name>
<evidence type="ECO:0000256" key="1">
    <source>
        <dbReference type="SAM" id="SignalP"/>
    </source>
</evidence>
<feature type="signal peptide" evidence="1">
    <location>
        <begin position="1"/>
        <end position="20"/>
    </location>
</feature>
<organism evidence="2 3">
    <name type="scientific">Roseibium alexandrii</name>
    <dbReference type="NCBI Taxonomy" id="388408"/>
    <lineage>
        <taxon>Bacteria</taxon>
        <taxon>Pseudomonadati</taxon>
        <taxon>Pseudomonadota</taxon>
        <taxon>Alphaproteobacteria</taxon>
        <taxon>Hyphomicrobiales</taxon>
        <taxon>Stappiaceae</taxon>
        <taxon>Roseibium</taxon>
    </lineage>
</organism>
<dbReference type="STRING" id="388408.LAX5112_01367"/>
<keyword evidence="1" id="KW-0732">Signal</keyword>
<feature type="chain" id="PRO_5005809188" description="PepSY domain-containing protein" evidence="1">
    <location>
        <begin position="21"/>
        <end position="84"/>
    </location>
</feature>
<dbReference type="Proteomes" id="UP000053235">
    <property type="component" value="Unassembled WGS sequence"/>
</dbReference>
<dbReference type="OrthoDB" id="7864982at2"/>
<accession>A0A0M6ZYL7</accession>
<sequence length="84" mass="8496">MKVFATALLLFFAATGLASANCLSQAEARAVVASGQAQPLGAVAGQAGGEIIKAQLCRQGGGYVYVLSVLKNGQVTNVTVNANR</sequence>
<reference evidence="3" key="1">
    <citation type="submission" date="2015-07" db="EMBL/GenBank/DDBJ databases">
        <authorList>
            <person name="Rodrigo-Torres Lidia"/>
            <person name="Arahal R.David."/>
        </authorList>
    </citation>
    <scope>NUCLEOTIDE SEQUENCE [LARGE SCALE GENOMIC DNA]</scope>
    <source>
        <strain evidence="3">CECT 5112</strain>
    </source>
</reference>
<keyword evidence="3" id="KW-1185">Reference proteome</keyword>
<dbReference type="EMBL" id="CXWD01000004">
    <property type="protein sequence ID" value="CTQ67391.1"/>
    <property type="molecule type" value="Genomic_DNA"/>
</dbReference>
<evidence type="ECO:0000313" key="3">
    <source>
        <dbReference type="Proteomes" id="UP000053235"/>
    </source>
</evidence>
<protein>
    <recommendedName>
        <fullName evidence="4">PepSY domain-containing protein</fullName>
    </recommendedName>
</protein>